<accession>A0A6P8XB41</accession>
<dbReference type="CDD" id="cd00054">
    <property type="entry name" value="EGF_CA"/>
    <property type="match status" value="1"/>
</dbReference>
<dbReference type="FunFam" id="2.60.120.290:FF:000046">
    <property type="entry name" value="Attractin-like protein 1"/>
    <property type="match status" value="1"/>
</dbReference>
<keyword evidence="7 14" id="KW-1133">Transmembrane helix</keyword>
<dbReference type="GO" id="GO:0048731">
    <property type="term" value="P:system development"/>
    <property type="evidence" value="ECO:0007669"/>
    <property type="project" value="UniProtKB-ARBA"/>
</dbReference>
<keyword evidence="9 12" id="KW-1015">Disulfide bond</keyword>
<dbReference type="Pfam" id="PF24981">
    <property type="entry name" value="Beta-prop_ATRN-LZTR1"/>
    <property type="match status" value="1"/>
</dbReference>
<feature type="domain" description="EGF-like" evidence="16">
    <location>
        <begin position="312"/>
        <end position="348"/>
    </location>
</feature>
<keyword evidence="4 14" id="KW-0812">Transmembrane</keyword>
<keyword evidence="3 12" id="KW-0245">EGF-like domain</keyword>
<keyword evidence="11" id="KW-0424">Laminin EGF-like domain</keyword>
<protein>
    <submittedName>
        <fullName evidence="18">Attractin-like protein 1</fullName>
    </submittedName>
</protein>
<dbReference type="SUPFAM" id="SSF117281">
    <property type="entry name" value="Kelch motif"/>
    <property type="match status" value="2"/>
</dbReference>
<dbReference type="Gene3D" id="2.120.10.80">
    <property type="entry name" value="Kelch-type beta propeller"/>
    <property type="match status" value="2"/>
</dbReference>
<evidence type="ECO:0000256" key="12">
    <source>
        <dbReference type="PROSITE-ProRule" id="PRU00076"/>
    </source>
</evidence>
<dbReference type="Pfam" id="PF24973">
    <property type="entry name" value="EGF_LMN_ATRN"/>
    <property type="match status" value="1"/>
</dbReference>
<dbReference type="PROSITE" id="PS01180">
    <property type="entry name" value="CUB"/>
    <property type="match status" value="1"/>
</dbReference>
<feature type="domain" description="EGF-like" evidence="16">
    <location>
        <begin position="114"/>
        <end position="146"/>
    </location>
</feature>
<keyword evidence="17" id="KW-1185">Reference proteome</keyword>
<feature type="region of interest" description="Disordered" evidence="13">
    <location>
        <begin position="1366"/>
        <end position="1393"/>
    </location>
</feature>
<evidence type="ECO:0000259" key="16">
    <source>
        <dbReference type="PROSITE" id="PS50026"/>
    </source>
</evidence>
<dbReference type="InterPro" id="IPR002049">
    <property type="entry name" value="LE_dom"/>
</dbReference>
<feature type="compositionally biased region" description="Polar residues" evidence="13">
    <location>
        <begin position="28"/>
        <end position="38"/>
    </location>
</feature>
<dbReference type="InterPro" id="IPR056737">
    <property type="entry name" value="Beta-prop_ATRN-MKLN-like"/>
</dbReference>
<dbReference type="Gene3D" id="2.60.120.290">
    <property type="entry name" value="Spermadhesin, CUB domain"/>
    <property type="match status" value="1"/>
</dbReference>
<dbReference type="SUPFAM" id="SSF57196">
    <property type="entry name" value="EGF/Laminin"/>
    <property type="match status" value="2"/>
</dbReference>
<feature type="disulfide bond" evidence="12">
    <location>
        <begin position="136"/>
        <end position="145"/>
    </location>
</feature>
<dbReference type="SMART" id="SM00423">
    <property type="entry name" value="PSI"/>
    <property type="match status" value="5"/>
</dbReference>
<dbReference type="InterPro" id="IPR016201">
    <property type="entry name" value="PSI"/>
</dbReference>
<feature type="region of interest" description="Disordered" evidence="13">
    <location>
        <begin position="1"/>
        <end position="55"/>
    </location>
</feature>
<dbReference type="InterPro" id="IPR002165">
    <property type="entry name" value="Plexin_repeat"/>
</dbReference>
<dbReference type="SUPFAM" id="SSF49854">
    <property type="entry name" value="Spermadhesin, CUB domain"/>
    <property type="match status" value="1"/>
</dbReference>
<keyword evidence="6" id="KW-0677">Repeat</keyword>
<name>A0A6P8XB41_DROAB</name>
<dbReference type="InterPro" id="IPR000859">
    <property type="entry name" value="CUB_dom"/>
</dbReference>
<evidence type="ECO:0000256" key="14">
    <source>
        <dbReference type="SAM" id="Phobius"/>
    </source>
</evidence>
<evidence type="ECO:0000256" key="1">
    <source>
        <dbReference type="ARBA" id="ARBA00004167"/>
    </source>
</evidence>
<dbReference type="InterPro" id="IPR051568">
    <property type="entry name" value="LZTR1/Attractin"/>
</dbReference>
<dbReference type="Proteomes" id="UP000515160">
    <property type="component" value="Chromosome 2R"/>
</dbReference>
<evidence type="ECO:0000313" key="17">
    <source>
        <dbReference type="Proteomes" id="UP000515160"/>
    </source>
</evidence>
<evidence type="ECO:0000256" key="7">
    <source>
        <dbReference type="ARBA" id="ARBA00022989"/>
    </source>
</evidence>
<dbReference type="SMART" id="SM00042">
    <property type="entry name" value="CUB"/>
    <property type="match status" value="1"/>
</dbReference>
<organism evidence="17 18">
    <name type="scientific">Drosophila albomicans</name>
    <name type="common">Fruit fly</name>
    <dbReference type="NCBI Taxonomy" id="7291"/>
    <lineage>
        <taxon>Eukaryota</taxon>
        <taxon>Metazoa</taxon>
        <taxon>Ecdysozoa</taxon>
        <taxon>Arthropoda</taxon>
        <taxon>Hexapoda</taxon>
        <taxon>Insecta</taxon>
        <taxon>Pterygota</taxon>
        <taxon>Neoptera</taxon>
        <taxon>Endopterygota</taxon>
        <taxon>Diptera</taxon>
        <taxon>Brachycera</taxon>
        <taxon>Muscomorpha</taxon>
        <taxon>Ephydroidea</taxon>
        <taxon>Drosophilidae</taxon>
        <taxon>Drosophila</taxon>
    </lineage>
</organism>
<dbReference type="InterPro" id="IPR056863">
    <property type="entry name" value="LMN_ATRN_NET-like_EGF"/>
</dbReference>
<reference evidence="18" key="1">
    <citation type="submission" date="2025-08" db="UniProtKB">
        <authorList>
            <consortium name="RefSeq"/>
        </authorList>
    </citation>
    <scope>IDENTIFICATION</scope>
    <source>
        <strain evidence="18">15112-1751.03</strain>
        <tissue evidence="18">Whole Adult</tissue>
    </source>
</reference>
<keyword evidence="10" id="KW-0325">Glycoprotein</keyword>
<dbReference type="Pfam" id="PF24972">
    <property type="entry name" value="GBD_ATRN"/>
    <property type="match status" value="1"/>
</dbReference>
<feature type="compositionally biased region" description="Low complexity" evidence="13">
    <location>
        <begin position="46"/>
        <end position="55"/>
    </location>
</feature>
<evidence type="ECO:0000256" key="3">
    <source>
        <dbReference type="ARBA" id="ARBA00022536"/>
    </source>
</evidence>
<keyword evidence="2" id="KW-0880">Kelch repeat</keyword>
<dbReference type="OrthoDB" id="9998912at2759"/>
<evidence type="ECO:0000256" key="4">
    <source>
        <dbReference type="ARBA" id="ARBA00022692"/>
    </source>
</evidence>
<evidence type="ECO:0000256" key="13">
    <source>
        <dbReference type="SAM" id="MobiDB-lite"/>
    </source>
</evidence>
<dbReference type="GO" id="GO:0005794">
    <property type="term" value="C:Golgi apparatus"/>
    <property type="evidence" value="ECO:0007669"/>
    <property type="project" value="TreeGrafter"/>
</dbReference>
<evidence type="ECO:0000256" key="5">
    <source>
        <dbReference type="ARBA" id="ARBA00022729"/>
    </source>
</evidence>
<dbReference type="PANTHER" id="PTHR46376">
    <property type="entry name" value="LEUCINE-ZIPPER-LIKE TRANSCRIPTIONAL REGULATOR 1"/>
    <property type="match status" value="1"/>
</dbReference>
<dbReference type="GeneID" id="117573996"/>
<dbReference type="InterPro" id="IPR000742">
    <property type="entry name" value="EGF"/>
</dbReference>
<sequence length="1393" mass="155534">MCLVEHAGNKHKLSSTITQQQQQKNKQPSSRYLPSITSKDCHSSYNNKDANNNNNNNIVDINTQLQQQQQHQYQSLHCDSSTTPTFNAKYRRKCFLLLSLLLFHGCFSGLHSASAYNCTTNPCQNEGQCLDGQCICADGWQGPACQFCGGKVRMYHPMGTIHDGWGNYSVSVKCSWLIDAHHPHWGGRRHGVNPSRAAKIRIHLREFATECGWDHLYIYDGDSVDSPLLAVFSGLMYRGNFSIRRVPQVIATSGTALLHFFSDDAYNMSGFNLTYKMNGCPTDADDVECSGHGTCNDGDCLCDPMYRGEACNVAACPNNCTEERGHGICKMDKERCECNDEYGGDDCSQLRAHGVWSTVHPKHLEAPAGSASHGATVWRDTLHIIGGESYGRGNLMSTYDFNANVWESALTKDGTLTPEKRYGASTVMYGDKIFMYGGVVKGQGITNELWSYDVTAKTWENITVKTEPCNATYTMCGPLHVAGHTATLVPGYGDKNNYQYMVVIFGHSSQYGYLNTVQEFNFNTREWKIVETYGYVVKGGYGHSAAYDMLTEKLYIYGGIVSESDASQVLSSRLFSYDPSTRIWKLLSSAPSARLLHTANFVNPGLMMVFGGNTHNDTSQSYGAKCYSQDLLIYDVYCDSWHMHQMPAHLQADLARFGHSSVVFEDSLYIYGGFNGQMLNDMLRFDAGHCSYYTKQEKCSSARPGVKCIWDVQMMRCINIMRVQRSAIYGREQYDYVACPSKSRITMTSEHLHHVARCQELNNCQSCVSTAFSCTYCGNGVCSKERCRETTSVASIFFADSSSSTTQQQPAVQHQLPVATVAPPLNAKRLDSCPELEDHLVQATCEQLHNCRACMANAACKWDPESNRCRSYISGSGLPLNRTQHDATLCRPTCASQTNCHNCTEDECIWCQNEQRCVDRNAYTASFPYGQCREWTTFTSKCRSAPITALSAGTTTALSSAQCGYYNSCQQCLDDPACGWCDNGSNTGLGKCVVGGALSPYDKTECALKHWFFTSCPRCNCNGHSYCNDQQHCEQPCNNLTIGAHCEKCRAGYWGNAINGGECQHCQCNNQGDYCHPDTGKCYCNTKGIVGDHCEKCDSQNHYIGDPLRGSCYYELTIDYQFTFNLSKKEDRHFTQINFRNSPVKPEIDADFTITCSVPAKMDISVKRVGLPERLLLVGINCSTFRHRFPKTDFHFGNIPVDNVSLTTFYVFVHDFQPPIWIQIAFSQYPKLNLQQFFITFSSCFLLLLLMAAVLWKIKQKYDMFRRRQRLFVEMEQMASRPFSQVLVDIETRDSIDLSLPLEGISHMSKKRKKECPSPIALEPCNGNRAAVLSLLVRLPTGGLSQAPAGQSAGLAVASALVTLGNPRRPSVEVHPKEPKSKRKQSQHPDSCT</sequence>
<comment type="subcellular location">
    <subcellularLocation>
        <location evidence="1">Membrane</location>
        <topology evidence="1">Single-pass membrane protein</topology>
    </subcellularLocation>
</comment>
<evidence type="ECO:0000313" key="18">
    <source>
        <dbReference type="RefSeq" id="XP_034113436.1"/>
    </source>
</evidence>
<dbReference type="RefSeq" id="XP_034113436.1">
    <property type="nucleotide sequence ID" value="XM_034257545.2"/>
</dbReference>
<feature type="transmembrane region" description="Helical" evidence="14">
    <location>
        <begin position="1237"/>
        <end position="1258"/>
    </location>
</feature>
<dbReference type="CDD" id="cd00041">
    <property type="entry name" value="CUB"/>
    <property type="match status" value="1"/>
</dbReference>
<dbReference type="FunFam" id="2.120.10.80:FF:000147">
    <property type="entry name" value="Distracted, isoform B"/>
    <property type="match status" value="1"/>
</dbReference>
<evidence type="ECO:0000256" key="8">
    <source>
        <dbReference type="ARBA" id="ARBA00023136"/>
    </source>
</evidence>
<dbReference type="SMART" id="SM00180">
    <property type="entry name" value="EGF_Lam"/>
    <property type="match status" value="2"/>
</dbReference>
<dbReference type="InterPro" id="IPR056732">
    <property type="entry name" value="GBD_ATRN"/>
</dbReference>
<feature type="disulfide bond" evidence="12">
    <location>
        <begin position="338"/>
        <end position="347"/>
    </location>
</feature>
<dbReference type="Pfam" id="PF23106">
    <property type="entry name" value="EGF_Teneurin"/>
    <property type="match status" value="1"/>
</dbReference>
<dbReference type="FunFam" id="2.120.10.80:FF:000141">
    <property type="entry name" value="Attractin-like protein 1"/>
    <property type="match status" value="1"/>
</dbReference>
<dbReference type="InterPro" id="IPR015915">
    <property type="entry name" value="Kelch-typ_b-propeller"/>
</dbReference>
<dbReference type="InterPro" id="IPR035914">
    <property type="entry name" value="Sperma_CUB_dom_sf"/>
</dbReference>
<dbReference type="CDD" id="cd00055">
    <property type="entry name" value="EGF_Lam"/>
    <property type="match status" value="2"/>
</dbReference>
<evidence type="ECO:0000256" key="11">
    <source>
        <dbReference type="ARBA" id="ARBA00023292"/>
    </source>
</evidence>
<evidence type="ECO:0000256" key="9">
    <source>
        <dbReference type="ARBA" id="ARBA00023157"/>
    </source>
</evidence>
<evidence type="ECO:0000259" key="15">
    <source>
        <dbReference type="PROSITE" id="PS01180"/>
    </source>
</evidence>
<dbReference type="CTD" id="43315"/>
<comment type="caution">
    <text evidence="12">Lacks conserved residue(s) required for the propagation of feature annotation.</text>
</comment>
<feature type="domain" description="CUB" evidence="15">
    <location>
        <begin position="148"/>
        <end position="278"/>
    </location>
</feature>
<dbReference type="SMART" id="SM00181">
    <property type="entry name" value="EGF"/>
    <property type="match status" value="3"/>
</dbReference>
<dbReference type="PROSITE" id="PS00022">
    <property type="entry name" value="EGF_1"/>
    <property type="match status" value="2"/>
</dbReference>
<evidence type="ECO:0000256" key="10">
    <source>
        <dbReference type="ARBA" id="ARBA00023180"/>
    </source>
</evidence>
<gene>
    <name evidence="18" type="primary">LOC117573996</name>
</gene>
<keyword evidence="8 14" id="KW-0472">Membrane</keyword>
<dbReference type="PROSITE" id="PS50026">
    <property type="entry name" value="EGF_3"/>
    <property type="match status" value="2"/>
</dbReference>
<evidence type="ECO:0000256" key="2">
    <source>
        <dbReference type="ARBA" id="ARBA00022441"/>
    </source>
</evidence>
<dbReference type="PANTHER" id="PTHR46376:SF2">
    <property type="entry name" value="DISTRACTED, ISOFORM B"/>
    <property type="match status" value="1"/>
</dbReference>
<keyword evidence="5" id="KW-0732">Signal</keyword>
<proteinExistence type="predicted"/>
<dbReference type="GO" id="GO:0016020">
    <property type="term" value="C:membrane"/>
    <property type="evidence" value="ECO:0007669"/>
    <property type="project" value="UniProtKB-SubCell"/>
</dbReference>
<feature type="compositionally biased region" description="Basic and acidic residues" evidence="13">
    <location>
        <begin position="1370"/>
        <end position="1379"/>
    </location>
</feature>
<dbReference type="Pfam" id="PF01437">
    <property type="entry name" value="PSI"/>
    <property type="match status" value="1"/>
</dbReference>
<evidence type="ECO:0000256" key="6">
    <source>
        <dbReference type="ARBA" id="ARBA00022737"/>
    </source>
</evidence>
<dbReference type="Gene3D" id="2.10.25.10">
    <property type="entry name" value="Laminin"/>
    <property type="match status" value="2"/>
</dbReference>
<dbReference type="GO" id="GO:0048513">
    <property type="term" value="P:animal organ development"/>
    <property type="evidence" value="ECO:0007669"/>
    <property type="project" value="UniProtKB-ARBA"/>
</dbReference>